<dbReference type="PROSITE" id="PS00942">
    <property type="entry name" value="GLPT"/>
    <property type="match status" value="1"/>
</dbReference>
<keyword evidence="5 7" id="KW-0472">Membrane</keyword>
<evidence type="ECO:0000256" key="3">
    <source>
        <dbReference type="ARBA" id="ARBA00022692"/>
    </source>
</evidence>
<dbReference type="InterPro" id="IPR000849">
    <property type="entry name" value="Sugar_P_transporter"/>
</dbReference>
<comment type="similarity">
    <text evidence="2">Belongs to the major facilitator superfamily. Organophosphate:Pi antiporter (OPA) (TC 2.A.1.4) family.</text>
</comment>
<dbReference type="Pfam" id="PF07690">
    <property type="entry name" value="MFS_1"/>
    <property type="match status" value="1"/>
</dbReference>
<feature type="transmembrane region" description="Helical" evidence="7">
    <location>
        <begin position="95"/>
        <end position="114"/>
    </location>
</feature>
<dbReference type="InterPro" id="IPR036259">
    <property type="entry name" value="MFS_trans_sf"/>
</dbReference>
<dbReference type="PANTHER" id="PTHR43826">
    <property type="entry name" value="GLUCOSE-6-PHOSPHATE EXCHANGER SLC37A4"/>
    <property type="match status" value="1"/>
</dbReference>
<evidence type="ECO:0000313" key="9">
    <source>
        <dbReference type="EMBL" id="SAM65109.1"/>
    </source>
</evidence>
<evidence type="ECO:0000256" key="4">
    <source>
        <dbReference type="ARBA" id="ARBA00022989"/>
    </source>
</evidence>
<dbReference type="GO" id="GO:0015169">
    <property type="term" value="F:glycerol-3-phosphate transmembrane transporter activity"/>
    <property type="evidence" value="ECO:0007669"/>
    <property type="project" value="UniProtKB-UniRule"/>
</dbReference>
<evidence type="ECO:0000256" key="5">
    <source>
        <dbReference type="ARBA" id="ARBA00023136"/>
    </source>
</evidence>
<dbReference type="NCBIfam" id="TIGR00881">
    <property type="entry name" value="2A0104"/>
    <property type="match status" value="1"/>
</dbReference>
<dbReference type="SUPFAM" id="SSF103473">
    <property type="entry name" value="MFS general substrate transporter"/>
    <property type="match status" value="1"/>
</dbReference>
<protein>
    <recommendedName>
        <fullName evidence="6">Glycerol-3-phosphate transporter</fullName>
    </recommendedName>
</protein>
<dbReference type="InterPro" id="IPR051337">
    <property type="entry name" value="OPA_Antiporter"/>
</dbReference>
<dbReference type="CDD" id="cd17345">
    <property type="entry name" value="MFS_GlpT"/>
    <property type="match status" value="1"/>
</dbReference>
<feature type="transmembrane region" description="Helical" evidence="7">
    <location>
        <begin position="414"/>
        <end position="437"/>
    </location>
</feature>
<feature type="transmembrane region" description="Helical" evidence="7">
    <location>
        <begin position="336"/>
        <end position="354"/>
    </location>
</feature>
<dbReference type="Gene3D" id="1.20.1250.20">
    <property type="entry name" value="MFS general substrate transporter like domains"/>
    <property type="match status" value="2"/>
</dbReference>
<evidence type="ECO:0000256" key="6">
    <source>
        <dbReference type="NCBIfam" id="TIGR00712"/>
    </source>
</evidence>
<accession>A0A1C3H4K5</accession>
<dbReference type="PANTHER" id="PTHR43826:SF6">
    <property type="entry name" value="GLYCEROL-3-PHOSPHATE TRANSPORTER"/>
    <property type="match status" value="1"/>
</dbReference>
<dbReference type="InterPro" id="IPR005267">
    <property type="entry name" value="G3P_transporter"/>
</dbReference>
<evidence type="ECO:0000259" key="8">
    <source>
        <dbReference type="PROSITE" id="PS50850"/>
    </source>
</evidence>
<evidence type="ECO:0000256" key="7">
    <source>
        <dbReference type="SAM" id="Phobius"/>
    </source>
</evidence>
<dbReference type="RefSeq" id="WP_079540636.1">
    <property type="nucleotide sequence ID" value="NZ_FKLO01000048.1"/>
</dbReference>
<name>A0A1C3H4K5_9GAMM</name>
<reference evidence="10" key="1">
    <citation type="submission" date="2016-04" db="EMBL/GenBank/DDBJ databases">
        <authorList>
            <person name="Tagini F."/>
        </authorList>
    </citation>
    <scope>NUCLEOTIDE SEQUENCE [LARGE SCALE GENOMIC DNA]</scope>
    <source>
        <strain evidence="10">CHUV0807</strain>
    </source>
</reference>
<feature type="domain" description="Major facilitator superfamily (MFS) profile" evidence="8">
    <location>
        <begin position="30"/>
        <end position="474"/>
    </location>
</feature>
<dbReference type="EMBL" id="FKLO01000048">
    <property type="protein sequence ID" value="SAM65109.1"/>
    <property type="molecule type" value="Genomic_DNA"/>
</dbReference>
<feature type="transmembrane region" description="Helical" evidence="7">
    <location>
        <begin position="267"/>
        <end position="285"/>
    </location>
</feature>
<dbReference type="Proteomes" id="UP000190837">
    <property type="component" value="Unassembled WGS sequence"/>
</dbReference>
<dbReference type="AlphaFoldDB" id="A0A1C3H4K5"/>
<organism evidence="9 10">
    <name type="scientific">Cardiobacterium hominis</name>
    <dbReference type="NCBI Taxonomy" id="2718"/>
    <lineage>
        <taxon>Bacteria</taxon>
        <taxon>Pseudomonadati</taxon>
        <taxon>Pseudomonadota</taxon>
        <taxon>Gammaproteobacteria</taxon>
        <taxon>Cardiobacteriales</taxon>
        <taxon>Cardiobacteriaceae</taxon>
        <taxon>Cardiobacterium</taxon>
    </lineage>
</organism>
<comment type="subcellular location">
    <subcellularLocation>
        <location evidence="1">Endomembrane system</location>
        <topology evidence="1">Multi-pass membrane protein</topology>
    </subcellularLocation>
</comment>
<dbReference type="InterPro" id="IPR011701">
    <property type="entry name" value="MFS"/>
</dbReference>
<evidence type="ECO:0000256" key="2">
    <source>
        <dbReference type="ARBA" id="ARBA00009598"/>
    </source>
</evidence>
<dbReference type="GO" id="GO:0061513">
    <property type="term" value="F:glucose 6-phosphate:phosphate antiporter activity"/>
    <property type="evidence" value="ECO:0007669"/>
    <property type="project" value="TreeGrafter"/>
</dbReference>
<sequence>MIGIFKPSPEIPRLPADKIDPTYRRLRWQVFIGIFLGYAAYYFTRGNFDLAQKGLIDAGLFNKEELGKVGAAAGLAYGISKFLMASISDRANPKYFLPCGLFLSGLCMTIMGLAPWATSGVTIAFIMIFLNGWFQGMGWPPCGKTMVHWWSKSERGTIVSIWNCAHNVGGMAPGALVLLAGMIWARTHGVEATNKDIWQQALYYPGIAAMVAAVFIVFAMKDTPQSCGLPPIEQWKNDSPDDYDEKTAEKNLSTKEIFVTYVLKNRLLWYIAVANVFVYLIRYGVLKWSPVYLSEVKHFDFKGTAIAYTIYELAAIPGTLLCGWVSDKVFKGKRGITGVIFMILTTLAVVALWMNPATPVDAQGNIVAEYAGVVWYKNPYQLMDFVLMTTVGFLIYGPVMLIGLHALELAPKKAAGTAAGFTGLFGYLGGTVAASYVIGRTAERYGWDYGFYVMIAGSIIAVILLLITTLEEAKHKAKIPEQERLVK</sequence>
<dbReference type="GO" id="GO:0035435">
    <property type="term" value="P:phosphate ion transmembrane transport"/>
    <property type="evidence" value="ECO:0007669"/>
    <property type="project" value="TreeGrafter"/>
</dbReference>
<dbReference type="PIRSF" id="PIRSF002808">
    <property type="entry name" value="Hexose_phosphate_transp"/>
    <property type="match status" value="1"/>
</dbReference>
<feature type="transmembrane region" description="Helical" evidence="7">
    <location>
        <begin position="385"/>
        <end position="407"/>
    </location>
</feature>
<feature type="transmembrane region" description="Helical" evidence="7">
    <location>
        <begin position="449"/>
        <end position="470"/>
    </location>
</feature>
<feature type="transmembrane region" description="Helical" evidence="7">
    <location>
        <begin position="160"/>
        <end position="185"/>
    </location>
</feature>
<dbReference type="PROSITE" id="PS50850">
    <property type="entry name" value="MFS"/>
    <property type="match status" value="1"/>
</dbReference>
<dbReference type="GO" id="GO:0005886">
    <property type="term" value="C:plasma membrane"/>
    <property type="evidence" value="ECO:0007669"/>
    <property type="project" value="TreeGrafter"/>
</dbReference>
<feature type="transmembrane region" description="Helical" evidence="7">
    <location>
        <begin position="305"/>
        <end position="324"/>
    </location>
</feature>
<dbReference type="InterPro" id="IPR021159">
    <property type="entry name" value="Sugar-P_transporter_CS"/>
</dbReference>
<evidence type="ECO:0000313" key="10">
    <source>
        <dbReference type="Proteomes" id="UP000190837"/>
    </source>
</evidence>
<dbReference type="InterPro" id="IPR020846">
    <property type="entry name" value="MFS_dom"/>
</dbReference>
<dbReference type="GO" id="GO:0012505">
    <property type="term" value="C:endomembrane system"/>
    <property type="evidence" value="ECO:0007669"/>
    <property type="project" value="UniProtKB-SubCell"/>
</dbReference>
<feature type="transmembrane region" description="Helical" evidence="7">
    <location>
        <begin position="197"/>
        <end position="219"/>
    </location>
</feature>
<feature type="transmembrane region" description="Helical" evidence="7">
    <location>
        <begin position="26"/>
        <end position="43"/>
    </location>
</feature>
<dbReference type="NCBIfam" id="TIGR00712">
    <property type="entry name" value="glpT"/>
    <property type="match status" value="1"/>
</dbReference>
<keyword evidence="3 7" id="KW-0812">Transmembrane</keyword>
<proteinExistence type="inferred from homology"/>
<evidence type="ECO:0000256" key="1">
    <source>
        <dbReference type="ARBA" id="ARBA00004127"/>
    </source>
</evidence>
<feature type="transmembrane region" description="Helical" evidence="7">
    <location>
        <begin position="120"/>
        <end position="139"/>
    </location>
</feature>
<gene>
    <name evidence="9" type="ORF">CHUV0807_1310</name>
</gene>
<keyword evidence="4 7" id="KW-1133">Transmembrane helix</keyword>